<name>C2EL86_9LACO</name>
<evidence type="ECO:0000313" key="2">
    <source>
        <dbReference type="Proteomes" id="UP000005583"/>
    </source>
</evidence>
<accession>C2EL86</accession>
<organism evidence="1 2">
    <name type="scientific">Lactobacillus ultunensis DSM 16047</name>
    <dbReference type="NCBI Taxonomy" id="525365"/>
    <lineage>
        <taxon>Bacteria</taxon>
        <taxon>Bacillati</taxon>
        <taxon>Bacillota</taxon>
        <taxon>Bacilli</taxon>
        <taxon>Lactobacillales</taxon>
        <taxon>Lactobacillaceae</taxon>
        <taxon>Lactobacillus</taxon>
    </lineage>
</organism>
<dbReference type="Proteomes" id="UP000005583">
    <property type="component" value="Unassembled WGS sequence"/>
</dbReference>
<comment type="caution">
    <text evidence="1">The sequence shown here is derived from an EMBL/GenBank/DDBJ whole genome shotgun (WGS) entry which is preliminary data.</text>
</comment>
<keyword evidence="2" id="KW-1185">Reference proteome</keyword>
<proteinExistence type="predicted"/>
<gene>
    <name evidence="1" type="ORF">HMPREF0548_0432</name>
</gene>
<sequence>MNKQFAFLVAATLEALSTTIVNNNHTVKADSIDPNEAINNTSKQAVSDQDVTDAQTKVAIDQQWITQTPNEANQAVDQAQNKLNDAKK</sequence>
<reference evidence="1 2" key="1">
    <citation type="submission" date="2009-01" db="EMBL/GenBank/DDBJ databases">
        <authorList>
            <person name="Qin X."/>
            <person name="Bachman B."/>
            <person name="Battles P."/>
            <person name="Bell A."/>
            <person name="Bess C."/>
            <person name="Bickham C."/>
            <person name="Chaboub L."/>
            <person name="Chen D."/>
            <person name="Coyle M."/>
            <person name="Deiros D.R."/>
            <person name="Dinh H."/>
            <person name="Forbes L."/>
            <person name="Fowler G."/>
            <person name="Francisco L."/>
            <person name="Fu Q."/>
            <person name="Gubbala S."/>
            <person name="Hale W."/>
            <person name="Han Y."/>
            <person name="Hemphill L."/>
            <person name="Highlander S.K."/>
            <person name="Hirani K."/>
            <person name="Hogues M."/>
            <person name="Jackson L."/>
            <person name="Jakkamsetti A."/>
            <person name="Javaid M."/>
            <person name="Jiang H."/>
            <person name="Korchina V."/>
            <person name="Kovar C."/>
            <person name="Lara F."/>
            <person name="Lee S."/>
            <person name="Mata R."/>
            <person name="Mathew T."/>
            <person name="Moen C."/>
            <person name="Morales K."/>
            <person name="Munidasa M."/>
            <person name="Nazareth L."/>
            <person name="Ngo R."/>
            <person name="Nguyen L."/>
            <person name="Okwuonu G."/>
            <person name="Ongeri F."/>
            <person name="Patil S."/>
            <person name="Petrosino J."/>
            <person name="Pham C."/>
            <person name="Pham P."/>
            <person name="Pu L.-L."/>
            <person name="Puazo M."/>
            <person name="Raj R."/>
            <person name="Reid J."/>
            <person name="Rouhana J."/>
            <person name="Saada N."/>
            <person name="Shang Y."/>
            <person name="Simmons D."/>
            <person name="Thornton R."/>
            <person name="Warren J."/>
            <person name="Weissenberger G."/>
            <person name="Zhang J."/>
            <person name="Zhang L."/>
            <person name="Zhou C."/>
            <person name="Zhu D."/>
            <person name="Muzny D."/>
            <person name="Worley K."/>
            <person name="Gibbs R."/>
        </authorList>
    </citation>
    <scope>NUCLEOTIDE SEQUENCE [LARGE SCALE GENOMIC DNA]</scope>
    <source>
        <strain evidence="1 2">DSM 16047</strain>
    </source>
</reference>
<dbReference type="RefSeq" id="WP_007126620.1">
    <property type="nucleotide sequence ID" value="NZ_AZFO01000019.1"/>
</dbReference>
<evidence type="ECO:0000313" key="1">
    <source>
        <dbReference type="EMBL" id="EEJ72736.1"/>
    </source>
</evidence>
<protein>
    <submittedName>
        <fullName evidence="1">Uncharacterized protein</fullName>
    </submittedName>
</protein>
<dbReference type="AlphaFoldDB" id="C2EL86"/>
<dbReference type="HOGENOM" id="CLU_2465197_0_0_9"/>
<dbReference type="PATRIC" id="fig|525365.8.peg.629"/>
<dbReference type="EMBL" id="ACGU01000016">
    <property type="protein sequence ID" value="EEJ72736.1"/>
    <property type="molecule type" value="Genomic_DNA"/>
</dbReference>